<evidence type="ECO:0000256" key="1">
    <source>
        <dbReference type="SAM" id="Coils"/>
    </source>
</evidence>
<feature type="compositionally biased region" description="Basic and acidic residues" evidence="2">
    <location>
        <begin position="2777"/>
        <end position="2789"/>
    </location>
</feature>
<reference evidence="4 5" key="1">
    <citation type="submission" date="2014-06" db="EMBL/GenBank/DDBJ databases">
        <title>The genome of the endonuclear symbiont Nucleicultrix amoebiphila.</title>
        <authorList>
            <person name="Schulz F."/>
            <person name="Horn M."/>
        </authorList>
    </citation>
    <scope>NUCLEOTIDE SEQUENCE [LARGE SCALE GENOMIC DNA]</scope>
    <source>
        <strain evidence="4 5">FS5</strain>
    </source>
</reference>
<accession>A0A1W6N4P5</accession>
<proteinExistence type="predicted"/>
<organism evidence="4 5">
    <name type="scientific">Candidatus Nucleicultrix amoebiphila FS5</name>
    <dbReference type="NCBI Taxonomy" id="1414854"/>
    <lineage>
        <taxon>Bacteria</taxon>
        <taxon>Pseudomonadati</taxon>
        <taxon>Pseudomonadota</taxon>
        <taxon>Alphaproteobacteria</taxon>
        <taxon>Holosporales</taxon>
        <taxon>Candidatus Nucleicultricaceae</taxon>
        <taxon>Candidatus Nucleicultrix</taxon>
    </lineage>
</organism>
<feature type="compositionally biased region" description="Polar residues" evidence="2">
    <location>
        <begin position="144"/>
        <end position="168"/>
    </location>
</feature>
<name>A0A1W6N4P5_9PROT</name>
<feature type="compositionally biased region" description="Polar residues" evidence="2">
    <location>
        <begin position="118"/>
        <end position="129"/>
    </location>
</feature>
<feature type="compositionally biased region" description="Basic and acidic residues" evidence="2">
    <location>
        <begin position="130"/>
        <end position="143"/>
    </location>
</feature>
<keyword evidence="5" id="KW-1185">Reference proteome</keyword>
<feature type="chain" id="PRO_5013026587" evidence="3">
    <location>
        <begin position="20"/>
        <end position="2806"/>
    </location>
</feature>
<dbReference type="EMBL" id="CP008743">
    <property type="protein sequence ID" value="ARN84749.1"/>
    <property type="molecule type" value="Genomic_DNA"/>
</dbReference>
<keyword evidence="3" id="KW-0732">Signal</keyword>
<dbReference type="RefSeq" id="WP_085784227.1">
    <property type="nucleotide sequence ID" value="NZ_CP008743.1"/>
</dbReference>
<dbReference type="Proteomes" id="UP000237351">
    <property type="component" value="Chromosome"/>
</dbReference>
<sequence length="2806" mass="317016">MSKKFLFFTTSLISIISSAGLEATSTSAKSIIPASILLKQTHKPLTIIDLHKITEETKKKLVLLVLKELMIARAQEKERKVHRYNFSGEPTLNGRSARPLVDSFGNQIPTHSFDRQSTRSQEYVTSSEAENSKYRVLESHSENAESLSLKTLSQEGSTSSNNNYLDSDNQITSELSRNNSAMIDLQSHDQNVSTNEKATHIDYYYDEFTGGYYSNGHWYYSKETYNRILQDLDSEILLEELLGGDPKPLLKKRELIEAQAGVDQPVIERLRLHGRPMNVRPVDADQPAAVNNVVDLFARAKVGRNTPPPNKDETRPKIESSVKKFLENSGIILPKNSPLIDSITNVVQRLKALRPETPIQAIIEPLVAGLNTMFVDKSKHVTSDPEKFDVISTLIDKKLSKEFEPYAGLFQGKTALYFRKKLKETDTLEDSTLTDVVNEAIATVKGSSIPNPAQFETNFDDVAEFKAYLIKVLTPYESSFAELGGVKGYVTGKLETLKDLKDPSVNLVLDEVKEIVKGSTLTLLTPESTSPRDIYLEIIDTSLRPYAAFFVDKTPQEYFEGIEDLKSQDASEAYKAISNIIKGANFELPKPQDFNTIEQYIKAVAQSITPYAAVNPRLKDPLKFVTEKFAGIKKKDVEKISTVISSIQKILGSFRPLEPKVYNFKNEFIKRLAAQLTPFQHSLGVPNVFKFVQAKFQDIDLSKPAATILIQELESELKKFTAPDVTNFAKSQYLALVKLRLDTAESELNAFNSRGTKTPSKTLGDRVIEKLKSLDLNTPEAADAIKEGQLEIIKRKFLVDLKEYSDLTGLIPALAKKLRDHSVLFDKDPERYLRDKVKTLGIKADISKSEIELQILLDEIAEKIYAIPLSAKDQFNEKELFIDSLVDSVSRYPTILGGKTAREYLVDRFKGVDNIHTLNAQEVLLGIEKSVQQISYLPDPNAFEREEYLVKLREALLPYQEVFQYIPLPKEEAPKPKVEEPQLSFAEQLKARQRKATAQKEAAVENPLDSYIKHIFENIPDHKSPEAFRALSKMNENIRLIEGISASLNDGHNRYLNHGVIDKDVLIDDLAEKLHSLNGLFSDSSLKEALATRLTLQSAKKSSDIIDPIVDEIMTRVIGKSANDFVINLKTHFGAKAQKLINEQLYKDPKVFIDRFALILTNYPHFLGIAPVAKVHPDYNNHQEQLLKRAHELLEGEFQALDFQSIPFLQKIQEIENHVFESCLKTLFESKKAGLKTYLINTVLKRGEDSDLGFYLNALRSAIQQIEPIASGASVDLEGDKTLATKIFLSERSRFFQSLGQEETESAESSLKKAKKANAIKAFSALINRSLDVVVKDEEQEAPQGFSATSPDSTIRNYFLIQPFAKVRLATNMDAEIPEDLIARYKFSESEREEIKDFALSLLVSKSIQDPSFKLESTVDGKGKKILDPEHTLYTASLYLNLAIEQLYPEDVRRVHVPSKPVKQVSANVESYELLPLTTPLIKEDLNGVIEDMARKTQITLRSNAEKELEKKSLKAQKTGDKKLAAQVLLKSYILSTFDKPLSYFQALALQNSSNLRGLILGLVNKLDKNKTRYGCDLEEKREAITDAHFMRVNSFVTGLDAKLGKVLKKEKITLKEKAFEEILSVAGGSLEEKIKTLRVLSDKDLLELHNNILGPNDSDDIVESLTKVDMGVRDRMERILIQAFDRYQSIEDAKALSIPEEAIGIIQQLTGKDISLSDRLEELESYDDEKLINLYNSTIPVGTDKKAQVDNDLVRYLVTAVRYANAKEMKPEVNFEISDLFIYLMKNKGKSEHKIDIEFTKDSGSGSSKLSSQEMDDLDLNFVSALLWEKRAKVLQTKLDRERCERELARKTKRAQEQEIDSIRKILTTDIGKFTKSVSIEGEQENFLENLKQSEALRQRHLQRLKNLNSQKAQKLLEKADKKIKKEQKKLEEERLRLEAERLRLEEERLKLEEEERLKRASEIVVEETGNLEGSMPPPPQMKGTIPPPPGNIPLPPQMRGHVPPPPNRASTSAPKKTFGRGTATQKVESTKAVQVVKKIDDMSPQELLALTQEEISTYLAEESMQNTITEITLTLATKGVPIKTNAVLEEILNFYLAAKAINKKVSVEMVADALASDLKSGIFTALAVKDKKELEEIVKTSVQKVSTAMGKEEFFQSIALLMEPFKALYQKDLLTVVKGISVAENRPVYKTESPANFEELNKTDQSKLEDIQLETRRSYRNVWEHLDLVNMNSRDISWYIKALVVKGFTKGGKDALCERINSILLVHIVDEKERLAALSRIKENLLRDLPDGADSMSIKALEKGFMDMIEMDDTFANYGHFMNAIRDTLENVESLTRSAISDLGTNSVYCAKIAHEMVLEFFEAARTGKVIDPLKFREETDRKIIEKGFDDLLKHCSTVSGASKYADSFKIIAKSIFDPNSSVFKGTTYTKEEIDQLYFHVKRMFYARAHASGELVLFNISNLDEFNRQIRPWINIAIKQTMEGRDPVVELKKAYSENSEINYDKLEQKMSTSLYASFVEALAYEDVIDMATNLMPKGLADLVESFKPDELLEKAISALQSIKEDITEFQISLTTDIRSKLLARFKERTTALVDKISSDAAIKKALGREKFDLLPDFREKLGEPFDPSTLGSDRERLELYNSLVPETASEKNYSSFVGDRIHRIIDLAKQVDNTSTSLDFTFYDFMREIYGLGSAKFSLMLTNEVTKAKEGVDVTLSLLQIPVVARYIWQNREMEIADCKEKAAKKLQEEKKKEEIGERIFGILTSLLPMVDWSKEPETDASEKDGLTKTSNSSHLQDKREEVF</sequence>
<feature type="region of interest" description="Disordered" evidence="2">
    <location>
        <begin position="2004"/>
        <end position="2028"/>
    </location>
</feature>
<evidence type="ECO:0000313" key="4">
    <source>
        <dbReference type="EMBL" id="ARN84749.1"/>
    </source>
</evidence>
<gene>
    <name evidence="4" type="ORF">GQ61_04940</name>
</gene>
<evidence type="ECO:0000256" key="2">
    <source>
        <dbReference type="SAM" id="MobiDB-lite"/>
    </source>
</evidence>
<feature type="region of interest" description="Disordered" evidence="2">
    <location>
        <begin position="2777"/>
        <end position="2806"/>
    </location>
</feature>
<evidence type="ECO:0000256" key="3">
    <source>
        <dbReference type="SAM" id="SignalP"/>
    </source>
</evidence>
<keyword evidence="1" id="KW-0175">Coiled coil</keyword>
<dbReference type="KEGG" id="naf:GQ61_04940"/>
<evidence type="ECO:0000313" key="5">
    <source>
        <dbReference type="Proteomes" id="UP000237351"/>
    </source>
</evidence>
<feature type="signal peptide" evidence="3">
    <location>
        <begin position="1"/>
        <end position="19"/>
    </location>
</feature>
<feature type="region of interest" description="Disordered" evidence="2">
    <location>
        <begin position="86"/>
        <end position="168"/>
    </location>
</feature>
<feature type="coiled-coil region" evidence="1">
    <location>
        <begin position="1892"/>
        <end position="1966"/>
    </location>
</feature>
<protein>
    <submittedName>
        <fullName evidence="4">Uncharacterized protein</fullName>
    </submittedName>
</protein>